<dbReference type="GO" id="GO:0042162">
    <property type="term" value="F:telomeric DNA binding"/>
    <property type="evidence" value="ECO:0007669"/>
    <property type="project" value="InterPro"/>
</dbReference>
<protein>
    <recommendedName>
        <fullName evidence="8">ATP-dependent DNA helicase II subunit 2</fullName>
        <ecNumber evidence="6">2.7.4.6</ecNumber>
        <ecNumber evidence="5">3.6.4.12</ecNumber>
    </recommendedName>
    <alternativeName>
        <fullName evidence="14">ATP-dependent DNA helicase II subunit Ku80</fullName>
    </alternativeName>
    <alternativeName>
        <fullName evidence="7">Nucleoside diphosphate kinase</fullName>
    </alternativeName>
</protein>
<dbReference type="Gene3D" id="3.30.70.141">
    <property type="entry name" value="Nucleoside diphosphate kinase-like domain"/>
    <property type="match status" value="1"/>
</dbReference>
<evidence type="ECO:0000256" key="6">
    <source>
        <dbReference type="ARBA" id="ARBA00012966"/>
    </source>
</evidence>
<dbReference type="GO" id="GO:0003684">
    <property type="term" value="F:damaged DNA binding"/>
    <property type="evidence" value="ECO:0007669"/>
    <property type="project" value="InterPro"/>
</dbReference>
<dbReference type="Pfam" id="PF02926">
    <property type="entry name" value="THUMP"/>
    <property type="match status" value="1"/>
</dbReference>
<keyword evidence="15" id="KW-0694">RNA-binding</keyword>
<dbReference type="HAMAP" id="MF_00451">
    <property type="entry name" value="NDP_kinase"/>
    <property type="match status" value="1"/>
</dbReference>
<dbReference type="InterPro" id="IPR004114">
    <property type="entry name" value="THUMP_dom"/>
</dbReference>
<dbReference type="Gene3D" id="1.10.1600.10">
    <property type="match status" value="1"/>
</dbReference>
<evidence type="ECO:0000256" key="14">
    <source>
        <dbReference type="ARBA" id="ARBA00031847"/>
    </source>
</evidence>
<dbReference type="PROSITE" id="PS51374">
    <property type="entry name" value="NDPK_LIKE"/>
    <property type="match status" value="1"/>
</dbReference>
<dbReference type="EC" id="2.7.4.6" evidence="6"/>
<evidence type="ECO:0000256" key="1">
    <source>
        <dbReference type="ARBA" id="ARBA00001946"/>
    </source>
</evidence>
<dbReference type="GO" id="GO:0004550">
    <property type="term" value="F:nucleoside diphosphate kinase activity"/>
    <property type="evidence" value="ECO:0007669"/>
    <property type="project" value="UniProtKB-EC"/>
</dbReference>
<dbReference type="SUPFAM" id="SSF100939">
    <property type="entry name" value="SPOC domain-like"/>
    <property type="match status" value="1"/>
</dbReference>
<dbReference type="SMART" id="SM00559">
    <property type="entry name" value="Ku78"/>
    <property type="match status" value="1"/>
</dbReference>
<dbReference type="NCBIfam" id="NF001908">
    <property type="entry name" value="PRK00668.1"/>
    <property type="match status" value="1"/>
</dbReference>
<dbReference type="GO" id="GO:0006228">
    <property type="term" value="P:UTP biosynthetic process"/>
    <property type="evidence" value="ECO:0007669"/>
    <property type="project" value="InterPro"/>
</dbReference>
<evidence type="ECO:0000256" key="18">
    <source>
        <dbReference type="SAM" id="MobiDB-lite"/>
    </source>
</evidence>
<dbReference type="GO" id="GO:0043564">
    <property type="term" value="C:Ku70:Ku80 complex"/>
    <property type="evidence" value="ECO:0007669"/>
    <property type="project" value="InterPro"/>
</dbReference>
<keyword evidence="9" id="KW-0158">Chromosome</keyword>
<dbReference type="GO" id="GO:0000781">
    <property type="term" value="C:chromosome, telomeric region"/>
    <property type="evidence" value="ECO:0007669"/>
    <property type="project" value="UniProtKB-SubCell"/>
</dbReference>
<organism evidence="20 21">
    <name type="scientific">Wallemia mellicola</name>
    <dbReference type="NCBI Taxonomy" id="1708541"/>
    <lineage>
        <taxon>Eukaryota</taxon>
        <taxon>Fungi</taxon>
        <taxon>Dikarya</taxon>
        <taxon>Basidiomycota</taxon>
        <taxon>Wallemiomycotina</taxon>
        <taxon>Wallemiomycetes</taxon>
        <taxon>Wallemiales</taxon>
        <taxon>Wallemiaceae</taxon>
        <taxon>Wallemia</taxon>
    </lineage>
</organism>
<comment type="similarity">
    <text evidence="3">Belongs to the ku80 family.</text>
</comment>
<dbReference type="InterPro" id="IPR040183">
    <property type="entry name" value="THUMPD1-like"/>
</dbReference>
<feature type="binding site" evidence="16">
    <location>
        <position position="625"/>
    </location>
    <ligand>
        <name>ATP</name>
        <dbReference type="ChEBI" id="CHEBI:30616"/>
    </ligand>
</feature>
<evidence type="ECO:0000256" key="9">
    <source>
        <dbReference type="ARBA" id="ARBA00022454"/>
    </source>
</evidence>
<dbReference type="SUPFAM" id="SSF54919">
    <property type="entry name" value="Nucleoside diphosphate kinase, NDK"/>
    <property type="match status" value="1"/>
</dbReference>
<keyword evidence="13" id="KW-0238">DNA-binding</keyword>
<evidence type="ECO:0000313" key="20">
    <source>
        <dbReference type="EMBL" id="TIC63873.1"/>
    </source>
</evidence>
<feature type="compositionally biased region" description="Basic and acidic residues" evidence="18">
    <location>
        <begin position="377"/>
        <end position="390"/>
    </location>
</feature>
<dbReference type="InterPro" id="IPR001564">
    <property type="entry name" value="Nucleoside_diP_kinase"/>
</dbReference>
<evidence type="ECO:0000256" key="10">
    <source>
        <dbReference type="ARBA" id="ARBA00022679"/>
    </source>
</evidence>
<dbReference type="InterPro" id="IPR024193">
    <property type="entry name" value="Ku80"/>
</dbReference>
<evidence type="ECO:0000256" key="4">
    <source>
        <dbReference type="ARBA" id="ARBA00008142"/>
    </source>
</evidence>
<feature type="region of interest" description="Disordered" evidence="18">
    <location>
        <begin position="367"/>
        <end position="396"/>
    </location>
</feature>
<comment type="subcellular location">
    <subcellularLocation>
        <location evidence="2">Chromosome</location>
        <location evidence="2">Telomere</location>
    </subcellularLocation>
</comment>
<evidence type="ECO:0000256" key="5">
    <source>
        <dbReference type="ARBA" id="ARBA00012551"/>
    </source>
</evidence>
<dbReference type="InterPro" id="IPR016194">
    <property type="entry name" value="SPOC-like_C_dom_sf"/>
</dbReference>
<dbReference type="Pfam" id="PF00334">
    <property type="entry name" value="NDK"/>
    <property type="match status" value="1"/>
</dbReference>
<dbReference type="GO" id="GO:0006400">
    <property type="term" value="P:tRNA modification"/>
    <property type="evidence" value="ECO:0007669"/>
    <property type="project" value="InterPro"/>
</dbReference>
<evidence type="ECO:0000256" key="15">
    <source>
        <dbReference type="PROSITE-ProRule" id="PRU00529"/>
    </source>
</evidence>
<evidence type="ECO:0000256" key="3">
    <source>
        <dbReference type="ARBA" id="ARBA00007726"/>
    </source>
</evidence>
<dbReference type="InterPro" id="IPR006164">
    <property type="entry name" value="DNA_bd_Ku70/Ku80"/>
</dbReference>
<dbReference type="CDD" id="cd11717">
    <property type="entry name" value="THUMP_THUMPD1_like"/>
    <property type="match status" value="1"/>
</dbReference>
<dbReference type="GO" id="GO:0003678">
    <property type="term" value="F:DNA helicase activity"/>
    <property type="evidence" value="ECO:0007669"/>
    <property type="project" value="UniProtKB-EC"/>
</dbReference>
<comment type="caution">
    <text evidence="20">The sequence shown here is derived from an EMBL/GenBank/DDBJ whole genome shotgun (WGS) entry which is preliminary data.</text>
</comment>
<dbReference type="FunFam" id="3.30.70.141:FF:000002">
    <property type="entry name" value="Nucleoside diphosphate kinase"/>
    <property type="match status" value="1"/>
</dbReference>
<evidence type="ECO:0000256" key="16">
    <source>
        <dbReference type="PROSITE-ProRule" id="PRU00706"/>
    </source>
</evidence>
<dbReference type="InterPro" id="IPR036850">
    <property type="entry name" value="NDK-like_dom_sf"/>
</dbReference>
<feature type="active site" description="Pros-phosphohistidine intermediate" evidence="16">
    <location>
        <position position="655"/>
    </location>
</feature>
<evidence type="ECO:0000259" key="19">
    <source>
        <dbReference type="PROSITE" id="PS51165"/>
    </source>
</evidence>
<evidence type="ECO:0000256" key="11">
    <source>
        <dbReference type="ARBA" id="ARBA00022777"/>
    </source>
</evidence>
<proteinExistence type="inferred from homology"/>
<dbReference type="Gene3D" id="2.40.290.10">
    <property type="match status" value="1"/>
</dbReference>
<feature type="binding site" evidence="16">
    <location>
        <position position="548"/>
    </location>
    <ligand>
        <name>ATP</name>
        <dbReference type="ChEBI" id="CHEBI:30616"/>
    </ligand>
</feature>
<comment type="cofactor">
    <cofactor evidence="1">
        <name>Mg(2+)</name>
        <dbReference type="ChEBI" id="CHEBI:18420"/>
    </cofactor>
</comment>
<accession>A0AB38MU76</accession>
<comment type="similarity">
    <text evidence="4 16 17">Belongs to the NDK family.</text>
</comment>
<dbReference type="SMART" id="SM00562">
    <property type="entry name" value="NDK"/>
    <property type="match status" value="1"/>
</dbReference>
<dbReference type="Gene3D" id="3.30.2300.10">
    <property type="entry name" value="THUMP superfamily"/>
    <property type="match status" value="1"/>
</dbReference>
<keyword evidence="10" id="KW-0808">Transferase</keyword>
<feature type="binding site" evidence="16">
    <location>
        <position position="652"/>
    </location>
    <ligand>
        <name>ATP</name>
        <dbReference type="ChEBI" id="CHEBI:30616"/>
    </ligand>
</feature>
<dbReference type="GO" id="GO:0006241">
    <property type="term" value="P:CTP biosynthetic process"/>
    <property type="evidence" value="ECO:0007669"/>
    <property type="project" value="InterPro"/>
</dbReference>
<feature type="binding site" evidence="16">
    <location>
        <position position="631"/>
    </location>
    <ligand>
        <name>ATP</name>
        <dbReference type="ChEBI" id="CHEBI:30616"/>
    </ligand>
</feature>
<dbReference type="Pfam" id="PF02735">
    <property type="entry name" value="Ku"/>
    <property type="match status" value="1"/>
</dbReference>
<dbReference type="SMART" id="SM00981">
    <property type="entry name" value="THUMP"/>
    <property type="match status" value="1"/>
</dbReference>
<dbReference type="Proteomes" id="UP000309601">
    <property type="component" value="Unassembled WGS sequence"/>
</dbReference>
<evidence type="ECO:0000256" key="8">
    <source>
        <dbReference type="ARBA" id="ARBA00021792"/>
    </source>
</evidence>
<dbReference type="GO" id="GO:0006310">
    <property type="term" value="P:DNA recombination"/>
    <property type="evidence" value="ECO:0007669"/>
    <property type="project" value="InterPro"/>
</dbReference>
<dbReference type="GO" id="GO:0006183">
    <property type="term" value="P:GTP biosynthetic process"/>
    <property type="evidence" value="ECO:0007669"/>
    <property type="project" value="InterPro"/>
</dbReference>
<dbReference type="InterPro" id="IPR034907">
    <property type="entry name" value="NDK-like_dom"/>
</dbReference>
<evidence type="ECO:0000313" key="21">
    <source>
        <dbReference type="Proteomes" id="UP000309601"/>
    </source>
</evidence>
<dbReference type="AlphaFoldDB" id="A0AB38MU76"/>
<dbReference type="PROSITE" id="PS51165">
    <property type="entry name" value="THUMP"/>
    <property type="match status" value="1"/>
</dbReference>
<evidence type="ECO:0000256" key="2">
    <source>
        <dbReference type="ARBA" id="ARBA00004574"/>
    </source>
</evidence>
<evidence type="ECO:0000256" key="7">
    <source>
        <dbReference type="ARBA" id="ARBA00017632"/>
    </source>
</evidence>
<dbReference type="EMBL" id="SPRW01000032">
    <property type="protein sequence ID" value="TIC63873.1"/>
    <property type="molecule type" value="Genomic_DNA"/>
</dbReference>
<reference evidence="20 21" key="1">
    <citation type="submission" date="2019-03" db="EMBL/GenBank/DDBJ databases">
        <title>Sequencing 25 genomes of Wallemia mellicola.</title>
        <authorList>
            <person name="Gostincar C."/>
        </authorList>
    </citation>
    <scope>NUCLEOTIDE SEQUENCE [LARGE SCALE GENOMIC DNA]</scope>
    <source>
        <strain evidence="20 21">EXF-1274</strain>
    </source>
</reference>
<dbReference type="CDD" id="cd04413">
    <property type="entry name" value="NDPk_I"/>
    <property type="match status" value="1"/>
</dbReference>
<sequence length="891" mass="99810">MSDHENPFIDRLSPYIENTTTDTLDHQLDQLKKPHPSSSKSAAQSSRFNISDEISIKVKYQKAVGKAMKLPLKSLRADNNSKVSTSQVHRLGDSKVDSHNLIRAYHYGSILVPRPDESEGGFVEFTSEAGIDFLSTFPASTFKRDMVIGEPSFIYADQSDGSSGLALSSFINALDKNGLIALVRYARTKDEKPYLGLCLPVINGQTEYLQYLRIPFADQMRNYSFPSLERVVTKSGEPLQNHKYLPTDKMCLAMDNFVNSMDLHDTDDKRTWFDINTSYTPAHHRIYQAVIHGASTGSIIKEELPDAHPELKKYLEPPSFAQKRSIDALENCKNEFNLTKPTPKAKYHCRHSKEDVREAQEINIDDLLGKPTTSPRPVDKTIEGDAKKGTDGAFTPDQVWQTLNNLDDPEEVYENNIAEDYNELIREVKEDTQFWSFLRENEGEKLSLITSGEDEHGTSEVTSSQSRNKLTTMFARSFIRQTGRQATRAFSTARASNNSLRNVAFGVGAAAALGATALATKPVHLDAPQSTIAGTEGTFSERSFVMIKPDGVSRQIVGKIISRFEERGYKLVAVKTVTPSKELAKEHYIDLAARPFYPGLVEYITSGTPVVALVWEGKDVIRQGRRMVGATNPLQSDPGSIRGTYAVSVGRNIIHASDSFESATKEIGLHFPDLKVQSKKAEVIKETDNKEETPEVAENDIKAQLAQELSEMNDKKKVDNSAKRFVNHQTDTQCLIYLEVRKPFDPIAIVKAYLNEVIETGKMRTKYIQRLTPISHLSHATEAAFEALCGMICQSHLSKGDEEGKGRKYRIELGKRSHNTLKRDDIIQTVVDSINSPHKIDLSNPDRWVIVEIFKGVAGVSVVSEYDKYRKFNPFSLIEAKNKGEDKRDEL</sequence>
<evidence type="ECO:0000256" key="17">
    <source>
        <dbReference type="RuleBase" id="RU004011"/>
    </source>
</evidence>
<feature type="domain" description="THUMP" evidence="19">
    <location>
        <begin position="756"/>
        <end position="864"/>
    </location>
</feature>
<dbReference type="EC" id="3.6.4.12" evidence="5"/>
<keyword evidence="11" id="KW-0418">Kinase</keyword>
<dbReference type="GO" id="GO:0003723">
    <property type="term" value="F:RNA binding"/>
    <property type="evidence" value="ECO:0007669"/>
    <property type="project" value="UniProtKB-UniRule"/>
</dbReference>
<dbReference type="GO" id="GO:0000723">
    <property type="term" value="P:telomere maintenance"/>
    <property type="evidence" value="ECO:0007669"/>
    <property type="project" value="InterPro"/>
</dbReference>
<feature type="binding site" evidence="16">
    <location>
        <position position="596"/>
    </location>
    <ligand>
        <name>ATP</name>
        <dbReference type="ChEBI" id="CHEBI:30616"/>
    </ligand>
</feature>
<dbReference type="SUPFAM" id="SSF143437">
    <property type="entry name" value="THUMP domain-like"/>
    <property type="match status" value="1"/>
</dbReference>
<gene>
    <name evidence="20" type="ORF">E3Q02_02842</name>
</gene>
<feature type="binding site" evidence="16">
    <location>
        <position position="642"/>
    </location>
    <ligand>
        <name>ATP</name>
        <dbReference type="ChEBI" id="CHEBI:30616"/>
    </ligand>
</feature>
<evidence type="ECO:0000256" key="12">
    <source>
        <dbReference type="ARBA" id="ARBA00022895"/>
    </source>
</evidence>
<dbReference type="PRINTS" id="PR01243">
    <property type="entry name" value="NUCDPKINASE"/>
</dbReference>
<dbReference type="CDD" id="cd00873">
    <property type="entry name" value="KU80"/>
    <property type="match status" value="1"/>
</dbReference>
<dbReference type="PANTHER" id="PTHR11349">
    <property type="entry name" value="NUCLEOSIDE DIPHOSPHATE KINASE"/>
    <property type="match status" value="1"/>
</dbReference>
<evidence type="ECO:0000256" key="13">
    <source>
        <dbReference type="ARBA" id="ARBA00023125"/>
    </source>
</evidence>
<dbReference type="GO" id="GO:0006303">
    <property type="term" value="P:double-strand break repair via nonhomologous end joining"/>
    <property type="evidence" value="ECO:0007669"/>
    <property type="project" value="InterPro"/>
</dbReference>
<keyword evidence="12" id="KW-0779">Telomere</keyword>
<name>A0AB38MU76_9BASI</name>